<feature type="binding site" evidence="13">
    <location>
        <position position="190"/>
    </location>
    <ligand>
        <name>Ca(2+)</name>
        <dbReference type="ChEBI" id="CHEBI:29108"/>
        <note>structural</note>
    </ligand>
</feature>
<feature type="repeat" description="NHL" evidence="15">
    <location>
        <begin position="294"/>
        <end position="333"/>
    </location>
</feature>
<reference evidence="17" key="1">
    <citation type="journal article" date="2014" name="PLoS Negl. Trop. Dis.">
        <title>Identification and characterization of seminal fluid proteins in the Asian tiger mosquito, Aedes albopictus.</title>
        <authorList>
            <person name="Boes K.E."/>
            <person name="Ribeiro J.M."/>
            <person name="Wong A."/>
            <person name="Harrington L.C."/>
            <person name="Wolfner M.F."/>
            <person name="Sirot L.K."/>
        </authorList>
    </citation>
    <scope>NUCLEOTIDE SEQUENCE</scope>
    <source>
        <tissue evidence="17">Reproductive organs</tissue>
    </source>
</reference>
<feature type="disulfide bond" evidence="14">
    <location>
        <begin position="303"/>
        <end position="323"/>
    </location>
</feature>
<dbReference type="GO" id="GO:0006518">
    <property type="term" value="P:peptide metabolic process"/>
    <property type="evidence" value="ECO:0007669"/>
    <property type="project" value="InterPro"/>
</dbReference>
<protein>
    <recommendedName>
        <fullName evidence="1">peptidylamidoglycolate lyase</fullName>
        <ecNumber evidence="1">4.3.2.5</ecNumber>
    </recommendedName>
</protein>
<evidence type="ECO:0000256" key="3">
    <source>
        <dbReference type="ARBA" id="ARBA00022729"/>
    </source>
</evidence>
<feature type="binding site" evidence="13">
    <location>
        <position position="448"/>
    </location>
    <ligand>
        <name>Zn(2+)</name>
        <dbReference type="ChEBI" id="CHEBI:29105"/>
        <note>catalytic</note>
    </ligand>
</feature>
<dbReference type="VEuPathDB" id="VectorBase:AALC636_009511"/>
<feature type="non-terminal residue" evidence="17">
    <location>
        <position position="1"/>
    </location>
</feature>
<evidence type="ECO:0000256" key="10">
    <source>
        <dbReference type="ARBA" id="ARBA00057118"/>
    </source>
</evidence>
<dbReference type="SUPFAM" id="SSF101898">
    <property type="entry name" value="NHL repeat"/>
    <property type="match status" value="1"/>
</dbReference>
<feature type="binding site" evidence="12">
    <location>
        <position position="203"/>
    </location>
    <ligand>
        <name>a protein</name>
        <dbReference type="ChEBI" id="CHEBI:16541"/>
    </ligand>
    <ligandPart>
        <name>C-terminal Xaa-(2S)-2-hydroxyglycine residue</name>
        <dbReference type="ChEBI" id="CHEBI:142768"/>
    </ligandPart>
</feature>
<dbReference type="EMBL" id="GAPW01001240">
    <property type="protein sequence ID" value="JAC12358.1"/>
    <property type="molecule type" value="mRNA"/>
</dbReference>
<evidence type="ECO:0000256" key="13">
    <source>
        <dbReference type="PIRSR" id="PIRSR600720-2"/>
    </source>
</evidence>
<keyword evidence="17" id="KW-0560">Oxidoreductase</keyword>
<dbReference type="GO" id="GO:0016020">
    <property type="term" value="C:membrane"/>
    <property type="evidence" value="ECO:0007669"/>
    <property type="project" value="InterPro"/>
</dbReference>
<keyword evidence="17" id="KW-0503">Monooxygenase</keyword>
<feature type="binding site" evidence="12">
    <location>
        <position position="369"/>
    </location>
    <ligand>
        <name>a protein</name>
        <dbReference type="ChEBI" id="CHEBI:16541"/>
    </ligand>
    <ligandPart>
        <name>C-terminal Xaa-(2S)-2-hydroxyglycine residue</name>
        <dbReference type="ChEBI" id="CHEBI:142768"/>
    </ligandPart>
</feature>
<dbReference type="EC" id="4.3.2.5" evidence="1"/>
<keyword evidence="6 14" id="KW-1015">Disulfide bond</keyword>
<dbReference type="CDD" id="cd14958">
    <property type="entry name" value="NHL_PAL_like"/>
    <property type="match status" value="1"/>
</dbReference>
<dbReference type="GO" id="GO:0046872">
    <property type="term" value="F:metal ion binding"/>
    <property type="evidence" value="ECO:0007669"/>
    <property type="project" value="UniProtKB-KW"/>
</dbReference>
<keyword evidence="4" id="KW-0677">Repeat</keyword>
<organism evidence="17">
    <name type="scientific">Aedes albopictus</name>
    <name type="common">Asian tiger mosquito</name>
    <name type="synonym">Stegomyia albopicta</name>
    <dbReference type="NCBI Taxonomy" id="7160"/>
    <lineage>
        <taxon>Eukaryota</taxon>
        <taxon>Metazoa</taxon>
        <taxon>Ecdysozoa</taxon>
        <taxon>Arthropoda</taxon>
        <taxon>Hexapoda</taxon>
        <taxon>Insecta</taxon>
        <taxon>Pterygota</taxon>
        <taxon>Neoptera</taxon>
        <taxon>Endopterygota</taxon>
        <taxon>Diptera</taxon>
        <taxon>Nematocera</taxon>
        <taxon>Culicoidea</taxon>
        <taxon>Culicidae</taxon>
        <taxon>Culicinae</taxon>
        <taxon>Aedini</taxon>
        <taxon>Aedes</taxon>
        <taxon>Stegomyia</taxon>
    </lineage>
</organism>
<name>A0A023ESU1_AEDAL</name>
<dbReference type="PROSITE" id="PS51125">
    <property type="entry name" value="NHL"/>
    <property type="match status" value="1"/>
</dbReference>
<evidence type="ECO:0000256" key="16">
    <source>
        <dbReference type="SAM" id="Phobius"/>
    </source>
</evidence>
<dbReference type="PANTHER" id="PTHR10680">
    <property type="entry name" value="PEPTIDYL-GLYCINE ALPHA-AMIDATING MONOOXYGENASE"/>
    <property type="match status" value="1"/>
</dbReference>
<dbReference type="InterPro" id="IPR011042">
    <property type="entry name" value="6-blade_b-propeller_TolB-like"/>
</dbReference>
<dbReference type="GO" id="GO:0005576">
    <property type="term" value="C:extracellular region"/>
    <property type="evidence" value="ECO:0007669"/>
    <property type="project" value="TreeGrafter"/>
</dbReference>
<dbReference type="InterPro" id="IPR000720">
    <property type="entry name" value="PHM/PAL"/>
</dbReference>
<evidence type="ECO:0000256" key="15">
    <source>
        <dbReference type="PROSITE-ProRule" id="PRU00504"/>
    </source>
</evidence>
<feature type="binding site" evidence="12">
    <location>
        <position position="322"/>
    </location>
    <ligand>
        <name>a protein</name>
        <dbReference type="ChEBI" id="CHEBI:16541"/>
    </ligand>
    <ligandPart>
        <name>C-terminal Xaa-(2S)-2-hydroxyglycine residue</name>
        <dbReference type="ChEBI" id="CHEBI:142768"/>
    </ligandPart>
</feature>
<feature type="transmembrane region" description="Helical" evidence="16">
    <location>
        <begin position="82"/>
        <end position="106"/>
    </location>
</feature>
<feature type="binding site" evidence="13">
    <location>
        <position position="255"/>
    </location>
    <ligand>
        <name>Zn(2+)</name>
        <dbReference type="ChEBI" id="CHEBI:29105"/>
        <note>catalytic</note>
    </ligand>
</feature>
<comment type="function">
    <text evidence="10">Peptidyl-alpha-hydroxylglycine alpha-amidating lyase that catalyzes an essential reaction in C-terminal alpha-amidation of peptides. Mediates the dismutation of the unstable peptidyl(2-hydroxyglycine) intermediate to glyoxylate and the corresponding desglycine peptide amide. C-terminal amidation of peptides such as neuropeptides is essential for full biological activity.</text>
</comment>
<keyword evidence="8" id="KW-0456">Lyase</keyword>
<dbReference type="PRINTS" id="PR00790">
    <property type="entry name" value="PAMONOXGNASE"/>
</dbReference>
<keyword evidence="16" id="KW-0472">Membrane</keyword>
<evidence type="ECO:0000256" key="1">
    <source>
        <dbReference type="ARBA" id="ARBA00012343"/>
    </source>
</evidence>
<keyword evidence="13" id="KW-0106">Calcium</keyword>
<keyword evidence="16" id="KW-1133">Transmembrane helix</keyword>
<keyword evidence="16" id="KW-0812">Transmembrane</keyword>
<dbReference type="AlphaFoldDB" id="A0A023ESU1"/>
<feature type="binding site" evidence="13">
    <location>
        <position position="353"/>
    </location>
    <ligand>
        <name>Zn(2+)</name>
        <dbReference type="ChEBI" id="CHEBI:29105"/>
        <note>catalytic</note>
    </ligand>
</feature>
<evidence type="ECO:0000256" key="9">
    <source>
        <dbReference type="ARBA" id="ARBA00050393"/>
    </source>
</evidence>
<evidence type="ECO:0000256" key="4">
    <source>
        <dbReference type="ARBA" id="ARBA00022737"/>
    </source>
</evidence>
<dbReference type="GO" id="GO:0004497">
    <property type="term" value="F:monooxygenase activity"/>
    <property type="evidence" value="ECO:0007669"/>
    <property type="project" value="UniProtKB-KW"/>
</dbReference>
<dbReference type="InterPro" id="IPR001258">
    <property type="entry name" value="NHL_repeat"/>
</dbReference>
<evidence type="ECO:0000256" key="6">
    <source>
        <dbReference type="ARBA" id="ARBA00023157"/>
    </source>
</evidence>
<comment type="cofactor">
    <cofactor evidence="13">
        <name>Zn(2+)</name>
        <dbReference type="ChEBI" id="CHEBI:29105"/>
    </cofactor>
    <text evidence="13">Binds one Zn(2+) ion per subunit.</text>
</comment>
<dbReference type="PANTHER" id="PTHR10680:SF37">
    <property type="entry name" value="PEPTIDYL-ALPHA-HYDROXYGLYCINE ALPHA-AMIDATING LYASE 2"/>
    <property type="match status" value="1"/>
</dbReference>
<evidence type="ECO:0000256" key="7">
    <source>
        <dbReference type="ARBA" id="ARBA00023180"/>
    </source>
</evidence>
<comment type="similarity">
    <text evidence="11">Belongs to the peptidyl-alpha-hydroxyglycine alpha-amidating lyase family.</text>
</comment>
<sequence length="475" mass="52375">KIPPPLSSITSPVLALSVRIVLSSIGPSMICWKWLVSLKLSALQTRRPRWKMTGLPSRLIDTAVTCPNSWLTIGQFSTTRGFGVVAAGGCGLILLFVLLCGAVGSVRAMSHGLVPRILPREAELLNSNFFQRMREMIMERAYEDALNEVPNEGSQPMKPVDTSHLDSPPKPRVVENWPMVSHEFGQVTAVSINREGNPVIFHRGRRVWSAESFNETNHFQQIMEGPIEDSTILTLSAKTGEVIDESGGGIFYMPHGMTIDRNGNMWLTDVALHQAFKFMPNHDYPSITIGRRFEPGSSRSHLCKPTATAVATTGEVFIADGYCNSRILKFNAAGRLIRTIPQPPEFLSLQVPHGLTLLEHLDLICIADRENMRVVCPKAGLKSSFGEGTQAATIQEPDLGHVYDVAAYGDLVYAVNGPTADMIPVRGFTIDPRSETIIDHWGKFENPHSIAFCPNGSAMYVTEIGPNKVWKFELV</sequence>
<evidence type="ECO:0000256" key="8">
    <source>
        <dbReference type="ARBA" id="ARBA00023239"/>
    </source>
</evidence>
<dbReference type="Pfam" id="PF01436">
    <property type="entry name" value="NHL"/>
    <property type="match status" value="1"/>
</dbReference>
<dbReference type="GO" id="GO:0004598">
    <property type="term" value="F:peptidylamidoglycolate lyase activity"/>
    <property type="evidence" value="ECO:0007669"/>
    <property type="project" value="UniProtKB-EC"/>
</dbReference>
<feature type="transmembrane region" description="Helical" evidence="16">
    <location>
        <begin position="20"/>
        <end position="42"/>
    </location>
</feature>
<evidence type="ECO:0000256" key="11">
    <source>
        <dbReference type="ARBA" id="ARBA00061296"/>
    </source>
</evidence>
<feature type="disulfide bond" evidence="14">
    <location>
        <begin position="365"/>
        <end position="376"/>
    </location>
</feature>
<keyword evidence="2 13" id="KW-0479">Metal-binding</keyword>
<dbReference type="FunFam" id="2.120.10.30:FF:000054">
    <property type="entry name" value="Peptidyl-alpha-hydroxyglycine alpha-amidating lyase 1"/>
    <property type="match status" value="1"/>
</dbReference>
<dbReference type="VEuPathDB" id="VectorBase:AALF006986"/>
<keyword evidence="3" id="KW-0732">Signal</keyword>
<evidence type="ECO:0000256" key="12">
    <source>
        <dbReference type="PIRSR" id="PIRSR600720-1"/>
    </source>
</evidence>
<dbReference type="Gene3D" id="2.120.10.30">
    <property type="entry name" value="TolB, C-terminal domain"/>
    <property type="match status" value="1"/>
</dbReference>
<accession>A0A023ESU1</accession>
<keyword evidence="7" id="KW-0325">Glycoprotein</keyword>
<evidence type="ECO:0000256" key="14">
    <source>
        <dbReference type="PIRSR" id="PIRSR600720-3"/>
    </source>
</evidence>
<dbReference type="VEuPathDB" id="VectorBase:AALFPA_064746"/>
<evidence type="ECO:0000256" key="5">
    <source>
        <dbReference type="ARBA" id="ARBA00022833"/>
    </source>
</evidence>
<proteinExistence type="evidence at transcript level"/>
<evidence type="ECO:0000313" key="17">
    <source>
        <dbReference type="EMBL" id="JAC12358.1"/>
    </source>
</evidence>
<keyword evidence="5 13" id="KW-0862">Zinc</keyword>
<evidence type="ECO:0000256" key="2">
    <source>
        <dbReference type="ARBA" id="ARBA00022723"/>
    </source>
</evidence>
<comment type="catalytic activity">
    <reaction evidence="9">
        <text>a [peptide]-C-terminal (2S)-2-hydroxyglycine = a [peptide]-C-terminal amide + glyoxylate</text>
        <dbReference type="Rhea" id="RHEA:20924"/>
        <dbReference type="Rhea" id="RHEA-COMP:13485"/>
        <dbReference type="Rhea" id="RHEA-COMP:15321"/>
        <dbReference type="ChEBI" id="CHEBI:36655"/>
        <dbReference type="ChEBI" id="CHEBI:137001"/>
        <dbReference type="ChEBI" id="CHEBI:142768"/>
        <dbReference type="EC" id="4.3.2.5"/>
    </reaction>
    <physiologicalReaction direction="left-to-right" evidence="9">
        <dbReference type="Rhea" id="RHEA:20925"/>
    </physiologicalReaction>
</comment>